<name>A0AAD7R335_9TELE</name>
<comment type="caution">
    <text evidence="2">The sequence shown here is derived from an EMBL/GenBank/DDBJ whole genome shotgun (WGS) entry which is preliminary data.</text>
</comment>
<protein>
    <submittedName>
        <fullName evidence="2">Uncharacterized protein</fullName>
    </submittedName>
</protein>
<evidence type="ECO:0000313" key="3">
    <source>
        <dbReference type="Proteomes" id="UP001221898"/>
    </source>
</evidence>
<evidence type="ECO:0000256" key="1">
    <source>
        <dbReference type="SAM" id="MobiDB-lite"/>
    </source>
</evidence>
<organism evidence="2 3">
    <name type="scientific">Aldrovandia affinis</name>
    <dbReference type="NCBI Taxonomy" id="143900"/>
    <lineage>
        <taxon>Eukaryota</taxon>
        <taxon>Metazoa</taxon>
        <taxon>Chordata</taxon>
        <taxon>Craniata</taxon>
        <taxon>Vertebrata</taxon>
        <taxon>Euteleostomi</taxon>
        <taxon>Actinopterygii</taxon>
        <taxon>Neopterygii</taxon>
        <taxon>Teleostei</taxon>
        <taxon>Notacanthiformes</taxon>
        <taxon>Halosauridae</taxon>
        <taxon>Aldrovandia</taxon>
    </lineage>
</organism>
<keyword evidence="3" id="KW-1185">Reference proteome</keyword>
<sequence>MPSSPDSSSDSSTGSPGNHGNHYSDRPNPEVESCLPGVIMSQHLRYISFLWQVADLGCNLNMPLLRDGARVLMKLMPPGVYFICDQTADIWL</sequence>
<feature type="compositionally biased region" description="Low complexity" evidence="1">
    <location>
        <begin position="1"/>
        <end position="16"/>
    </location>
</feature>
<dbReference type="Proteomes" id="UP001221898">
    <property type="component" value="Unassembled WGS sequence"/>
</dbReference>
<reference evidence="2" key="1">
    <citation type="journal article" date="2023" name="Science">
        <title>Genome structures resolve the early diversification of teleost fishes.</title>
        <authorList>
            <person name="Parey E."/>
            <person name="Louis A."/>
            <person name="Montfort J."/>
            <person name="Bouchez O."/>
            <person name="Roques C."/>
            <person name="Iampietro C."/>
            <person name="Lluch J."/>
            <person name="Castinel A."/>
            <person name="Donnadieu C."/>
            <person name="Desvignes T."/>
            <person name="Floi Bucao C."/>
            <person name="Jouanno E."/>
            <person name="Wen M."/>
            <person name="Mejri S."/>
            <person name="Dirks R."/>
            <person name="Jansen H."/>
            <person name="Henkel C."/>
            <person name="Chen W.J."/>
            <person name="Zahm M."/>
            <person name="Cabau C."/>
            <person name="Klopp C."/>
            <person name="Thompson A.W."/>
            <person name="Robinson-Rechavi M."/>
            <person name="Braasch I."/>
            <person name="Lecointre G."/>
            <person name="Bobe J."/>
            <person name="Postlethwait J.H."/>
            <person name="Berthelot C."/>
            <person name="Roest Crollius H."/>
            <person name="Guiguen Y."/>
        </authorList>
    </citation>
    <scope>NUCLEOTIDE SEQUENCE</scope>
    <source>
        <strain evidence="2">NC1722</strain>
    </source>
</reference>
<gene>
    <name evidence="2" type="ORF">AAFF_G00433820</name>
</gene>
<feature type="region of interest" description="Disordered" evidence="1">
    <location>
        <begin position="1"/>
        <end position="29"/>
    </location>
</feature>
<proteinExistence type="predicted"/>
<dbReference type="EMBL" id="JAINUG010000948">
    <property type="protein sequence ID" value="KAJ8358500.1"/>
    <property type="molecule type" value="Genomic_DNA"/>
</dbReference>
<evidence type="ECO:0000313" key="2">
    <source>
        <dbReference type="EMBL" id="KAJ8358500.1"/>
    </source>
</evidence>
<accession>A0AAD7R335</accession>
<dbReference type="AlphaFoldDB" id="A0AAD7R335"/>